<dbReference type="GeneID" id="25568267"/>
<dbReference type="NCBIfam" id="TIGR03037">
    <property type="entry name" value="anthran_nbaC"/>
    <property type="match status" value="1"/>
</dbReference>
<dbReference type="EC" id="1.13.11.6" evidence="8"/>
<comment type="cofactor">
    <cofactor evidence="1">
        <name>Fe(2+)</name>
        <dbReference type="ChEBI" id="CHEBI:29033"/>
    </cofactor>
</comment>
<dbReference type="InterPro" id="IPR014710">
    <property type="entry name" value="RmlC-like_jellyroll"/>
</dbReference>
<keyword evidence="8" id="KW-0963">Cytoplasm</keyword>
<accession>A0A0L0DPA9</accession>
<comment type="catalytic activity">
    <reaction evidence="8">
        <text>3-hydroxyanthranilate + O2 = (2Z,4Z)-2-amino-3-carboxymuconate 6-semialdehyde</text>
        <dbReference type="Rhea" id="RHEA:17953"/>
        <dbReference type="ChEBI" id="CHEBI:15379"/>
        <dbReference type="ChEBI" id="CHEBI:36559"/>
        <dbReference type="ChEBI" id="CHEBI:77612"/>
        <dbReference type="EC" id="1.13.11.6"/>
    </reaction>
</comment>
<dbReference type="GO" id="GO:0000334">
    <property type="term" value="F:3-hydroxyanthranilate 3,4-dioxygenase activity"/>
    <property type="evidence" value="ECO:0007669"/>
    <property type="project" value="UniProtKB-UniRule"/>
</dbReference>
<comment type="pathway">
    <text evidence="8">Cofactor biosynthesis; NAD(+) biosynthesis; quinolinate from L-kynurenine: step 3/3.</text>
</comment>
<keyword evidence="3 8" id="KW-0662">Pyridine nucleotide biosynthesis</keyword>
<dbReference type="PANTHER" id="PTHR15497:SF1">
    <property type="entry name" value="3-HYDROXYANTHRANILATE 3,4-DIOXYGENASE"/>
    <property type="match status" value="1"/>
</dbReference>
<organism evidence="9 10">
    <name type="scientific">Thecamonas trahens ATCC 50062</name>
    <dbReference type="NCBI Taxonomy" id="461836"/>
    <lineage>
        <taxon>Eukaryota</taxon>
        <taxon>Apusozoa</taxon>
        <taxon>Apusomonadida</taxon>
        <taxon>Apusomonadidae</taxon>
        <taxon>Thecamonas</taxon>
    </lineage>
</organism>
<dbReference type="Pfam" id="PF06052">
    <property type="entry name" value="3-HAO"/>
    <property type="match status" value="1"/>
</dbReference>
<sequence>MAEKQTTQAETEQTTRAVSDAFSLSEWVEANKTAMLPPVGAVNMFPASDSYVIICVSGPNIRADYHINETEEFFMQLTGDMVLKVIDNGEFKDVTIKQGDVFLLPPNVPHSPQRPAGTVGLVVERKRDPHHIDRLAFYCDDCHELLYMDEFHCTNLPKQIEAVVNTFYADEALRTCRQCGAIAQKPSFDADDA</sequence>
<dbReference type="GO" id="GO:0005737">
    <property type="term" value="C:cytoplasm"/>
    <property type="evidence" value="ECO:0007669"/>
    <property type="project" value="UniProtKB-SubCell"/>
</dbReference>
<keyword evidence="10" id="KW-1185">Reference proteome</keyword>
<evidence type="ECO:0000256" key="3">
    <source>
        <dbReference type="ARBA" id="ARBA00022642"/>
    </source>
</evidence>
<dbReference type="InterPro" id="IPR010329">
    <property type="entry name" value="3hydroanth_dOase"/>
</dbReference>
<evidence type="ECO:0000256" key="7">
    <source>
        <dbReference type="ARBA" id="ARBA00023004"/>
    </source>
</evidence>
<dbReference type="Gene3D" id="2.60.120.10">
    <property type="entry name" value="Jelly Rolls"/>
    <property type="match status" value="1"/>
</dbReference>
<dbReference type="RefSeq" id="XP_013753956.1">
    <property type="nucleotide sequence ID" value="XM_013898502.1"/>
</dbReference>
<evidence type="ECO:0000313" key="10">
    <source>
        <dbReference type="Proteomes" id="UP000054408"/>
    </source>
</evidence>
<dbReference type="EMBL" id="GL349486">
    <property type="protein sequence ID" value="KNC54134.1"/>
    <property type="molecule type" value="Genomic_DNA"/>
</dbReference>
<evidence type="ECO:0000256" key="5">
    <source>
        <dbReference type="ARBA" id="ARBA00022964"/>
    </source>
</evidence>
<dbReference type="GO" id="GO:0019805">
    <property type="term" value="P:quinolinate biosynthetic process"/>
    <property type="evidence" value="ECO:0007669"/>
    <property type="project" value="UniProtKB-UniRule"/>
</dbReference>
<comment type="function">
    <text evidence="2 8">Catalyzes the oxidative ring opening of 3-hydroxyanthranilate to 2-amino-3-carboxymuconate semialdehyde, which spontaneously cyclizes to quinolinate.</text>
</comment>
<dbReference type="HAMAP" id="MF_00825">
    <property type="entry name" value="3_HAO"/>
    <property type="match status" value="1"/>
</dbReference>
<dbReference type="OrthoDB" id="204928at2759"/>
<keyword evidence="5 8" id="KW-0223">Dioxygenase</keyword>
<dbReference type="AlphaFoldDB" id="A0A0L0DPA9"/>
<keyword evidence="6 8" id="KW-0560">Oxidoreductase</keyword>
<dbReference type="UniPathway" id="UPA00253">
    <property type="reaction ID" value="UER00330"/>
</dbReference>
<evidence type="ECO:0000256" key="8">
    <source>
        <dbReference type="HAMAP-Rule" id="MF_03019"/>
    </source>
</evidence>
<evidence type="ECO:0000256" key="1">
    <source>
        <dbReference type="ARBA" id="ARBA00001954"/>
    </source>
</evidence>
<evidence type="ECO:0000256" key="2">
    <source>
        <dbReference type="ARBA" id="ARBA00002752"/>
    </source>
</evidence>
<gene>
    <name evidence="9" type="ORF">AMSG_09912</name>
</gene>
<dbReference type="OMA" id="KPPVGNQ"/>
<evidence type="ECO:0000313" key="9">
    <source>
        <dbReference type="EMBL" id="KNC54134.1"/>
    </source>
</evidence>
<dbReference type="GO" id="GO:0008198">
    <property type="term" value="F:ferrous iron binding"/>
    <property type="evidence" value="ECO:0007669"/>
    <property type="project" value="UniProtKB-UniRule"/>
</dbReference>
<comment type="subcellular location">
    <subcellularLocation>
        <location evidence="8">Cytoplasm</location>
    </subcellularLocation>
</comment>
<protein>
    <recommendedName>
        <fullName evidence="8">3-hydroxyanthranilate 3,4-dioxygenase</fullName>
        <ecNumber evidence="8">1.13.11.6</ecNumber>
    </recommendedName>
    <alternativeName>
        <fullName evidence="8">3-hydroxyanthranilate oxygenase</fullName>
        <shortName evidence="8">3-HAO</shortName>
    </alternativeName>
    <alternativeName>
        <fullName evidence="8">3-hydroxyanthranilic acid dioxygenase</fullName>
        <shortName evidence="8">HAD</shortName>
    </alternativeName>
</protein>
<dbReference type="STRING" id="461836.A0A0L0DPA9"/>
<dbReference type="GO" id="GO:0043420">
    <property type="term" value="P:anthranilate metabolic process"/>
    <property type="evidence" value="ECO:0007669"/>
    <property type="project" value="UniProtKB-UniRule"/>
</dbReference>
<dbReference type="GO" id="GO:0034354">
    <property type="term" value="P:'de novo' NAD+ biosynthetic process from L-tryptophan"/>
    <property type="evidence" value="ECO:0007669"/>
    <property type="project" value="UniProtKB-UniRule"/>
</dbReference>
<comment type="similarity">
    <text evidence="8">Belongs to the 3-HAO family.</text>
</comment>
<keyword evidence="4" id="KW-0479">Metal-binding</keyword>
<dbReference type="InterPro" id="IPR011051">
    <property type="entry name" value="RmlC_Cupin_sf"/>
</dbReference>
<dbReference type="CDD" id="cd06123">
    <property type="entry name" value="cupin_HAO"/>
    <property type="match status" value="1"/>
</dbReference>
<proteinExistence type="inferred from homology"/>
<dbReference type="PANTHER" id="PTHR15497">
    <property type="entry name" value="3-HYDROXYANTHRANILATE 3,4-DIOXYGENASE"/>
    <property type="match status" value="1"/>
</dbReference>
<dbReference type="Proteomes" id="UP000054408">
    <property type="component" value="Unassembled WGS sequence"/>
</dbReference>
<dbReference type="eggNOG" id="KOG3995">
    <property type="taxonomic scope" value="Eukaryota"/>
</dbReference>
<reference evidence="9 10" key="1">
    <citation type="submission" date="2010-05" db="EMBL/GenBank/DDBJ databases">
        <title>The Genome Sequence of Thecamonas trahens ATCC 50062.</title>
        <authorList>
            <consortium name="The Broad Institute Genome Sequencing Platform"/>
            <person name="Russ C."/>
            <person name="Cuomo C."/>
            <person name="Shea T."/>
            <person name="Young S.K."/>
            <person name="Zeng Q."/>
            <person name="Koehrsen M."/>
            <person name="Haas B."/>
            <person name="Borodovsky M."/>
            <person name="Guigo R."/>
            <person name="Alvarado L."/>
            <person name="Berlin A."/>
            <person name="Bochicchio J."/>
            <person name="Borenstein D."/>
            <person name="Chapman S."/>
            <person name="Chen Z."/>
            <person name="Freedman E."/>
            <person name="Gellesch M."/>
            <person name="Goldberg J."/>
            <person name="Griggs A."/>
            <person name="Gujja S."/>
            <person name="Heilman E."/>
            <person name="Heiman D."/>
            <person name="Hepburn T."/>
            <person name="Howarth C."/>
            <person name="Jen D."/>
            <person name="Larson L."/>
            <person name="Mehta T."/>
            <person name="Park D."/>
            <person name="Pearson M."/>
            <person name="Roberts A."/>
            <person name="Saif S."/>
            <person name="Shenoy N."/>
            <person name="Sisk P."/>
            <person name="Stolte C."/>
            <person name="Sykes S."/>
            <person name="Thomson T."/>
            <person name="Walk T."/>
            <person name="White J."/>
            <person name="Yandava C."/>
            <person name="Burger G."/>
            <person name="Gray M.W."/>
            <person name="Holland P.W.H."/>
            <person name="King N."/>
            <person name="Lang F.B.F."/>
            <person name="Roger A.J."/>
            <person name="Ruiz-Trillo I."/>
            <person name="Lander E."/>
            <person name="Nusbaum C."/>
        </authorList>
    </citation>
    <scope>NUCLEOTIDE SEQUENCE [LARGE SCALE GENOMIC DNA]</scope>
    <source>
        <strain evidence="9 10">ATCC 50062</strain>
    </source>
</reference>
<name>A0A0L0DPA9_THETB</name>
<dbReference type="GO" id="GO:0006569">
    <property type="term" value="P:L-tryptophan catabolic process"/>
    <property type="evidence" value="ECO:0007669"/>
    <property type="project" value="UniProtKB-UniRule"/>
</dbReference>
<dbReference type="SUPFAM" id="SSF51182">
    <property type="entry name" value="RmlC-like cupins"/>
    <property type="match status" value="1"/>
</dbReference>
<evidence type="ECO:0000256" key="4">
    <source>
        <dbReference type="ARBA" id="ARBA00022723"/>
    </source>
</evidence>
<keyword evidence="7" id="KW-0408">Iron</keyword>
<evidence type="ECO:0000256" key="6">
    <source>
        <dbReference type="ARBA" id="ARBA00023002"/>
    </source>
</evidence>